<keyword evidence="2" id="KW-1133">Transmembrane helix</keyword>
<feature type="region of interest" description="Disordered" evidence="1">
    <location>
        <begin position="202"/>
        <end position="267"/>
    </location>
</feature>
<dbReference type="EMBL" id="KN847321">
    <property type="protein sequence ID" value="KIW53454.1"/>
    <property type="molecule type" value="Genomic_DNA"/>
</dbReference>
<evidence type="ECO:0000256" key="1">
    <source>
        <dbReference type="SAM" id="MobiDB-lite"/>
    </source>
</evidence>
<reference evidence="3 4" key="1">
    <citation type="submission" date="2015-01" db="EMBL/GenBank/DDBJ databases">
        <title>The Genome Sequence of Exophiala xenobiotica CBS118157.</title>
        <authorList>
            <consortium name="The Broad Institute Genomics Platform"/>
            <person name="Cuomo C."/>
            <person name="de Hoog S."/>
            <person name="Gorbushina A."/>
            <person name="Stielow B."/>
            <person name="Teixiera M."/>
            <person name="Abouelleil A."/>
            <person name="Chapman S.B."/>
            <person name="Priest M."/>
            <person name="Young S.K."/>
            <person name="Wortman J."/>
            <person name="Nusbaum C."/>
            <person name="Birren B."/>
        </authorList>
    </citation>
    <scope>NUCLEOTIDE SEQUENCE [LARGE SCALE GENOMIC DNA]</scope>
    <source>
        <strain evidence="3 4">CBS 118157</strain>
    </source>
</reference>
<evidence type="ECO:0000256" key="2">
    <source>
        <dbReference type="SAM" id="Phobius"/>
    </source>
</evidence>
<evidence type="ECO:0000313" key="4">
    <source>
        <dbReference type="Proteomes" id="UP000054342"/>
    </source>
</evidence>
<accession>A0A0D2F0F0</accession>
<keyword evidence="2" id="KW-0472">Membrane</keyword>
<dbReference type="GeneID" id="25330936"/>
<keyword evidence="4" id="KW-1185">Reference proteome</keyword>
<feature type="compositionally biased region" description="Basic and acidic residues" evidence="1">
    <location>
        <begin position="240"/>
        <end position="252"/>
    </location>
</feature>
<proteinExistence type="predicted"/>
<dbReference type="AlphaFoldDB" id="A0A0D2F0F0"/>
<dbReference type="OrthoDB" id="5422688at2759"/>
<feature type="region of interest" description="Disordered" evidence="1">
    <location>
        <begin position="594"/>
        <end position="619"/>
    </location>
</feature>
<feature type="transmembrane region" description="Helical" evidence="2">
    <location>
        <begin position="319"/>
        <end position="339"/>
    </location>
</feature>
<feature type="region of interest" description="Disordered" evidence="1">
    <location>
        <begin position="503"/>
        <end position="565"/>
    </location>
</feature>
<name>A0A0D2F0F0_9EURO</name>
<evidence type="ECO:0000313" key="3">
    <source>
        <dbReference type="EMBL" id="KIW53454.1"/>
    </source>
</evidence>
<feature type="transmembrane region" description="Helical" evidence="2">
    <location>
        <begin position="141"/>
        <end position="159"/>
    </location>
</feature>
<dbReference type="HOGENOM" id="CLU_032657_0_0_1"/>
<protein>
    <submittedName>
        <fullName evidence="3">Uncharacterized protein</fullName>
    </submittedName>
</protein>
<keyword evidence="2" id="KW-0812">Transmembrane</keyword>
<dbReference type="RefSeq" id="XP_013314038.1">
    <property type="nucleotide sequence ID" value="XM_013458584.1"/>
</dbReference>
<organism evidence="3 4">
    <name type="scientific">Exophiala xenobiotica</name>
    <dbReference type="NCBI Taxonomy" id="348802"/>
    <lineage>
        <taxon>Eukaryota</taxon>
        <taxon>Fungi</taxon>
        <taxon>Dikarya</taxon>
        <taxon>Ascomycota</taxon>
        <taxon>Pezizomycotina</taxon>
        <taxon>Eurotiomycetes</taxon>
        <taxon>Chaetothyriomycetidae</taxon>
        <taxon>Chaetothyriales</taxon>
        <taxon>Herpotrichiellaceae</taxon>
        <taxon>Exophiala</taxon>
    </lineage>
</organism>
<feature type="compositionally biased region" description="Basic and acidic residues" evidence="1">
    <location>
        <begin position="539"/>
        <end position="551"/>
    </location>
</feature>
<gene>
    <name evidence="3" type="ORF">PV05_09028</name>
</gene>
<feature type="compositionally biased region" description="Basic and acidic residues" evidence="1">
    <location>
        <begin position="610"/>
        <end position="619"/>
    </location>
</feature>
<dbReference type="Proteomes" id="UP000054342">
    <property type="component" value="Unassembled WGS sequence"/>
</dbReference>
<feature type="transmembrane region" description="Helical" evidence="2">
    <location>
        <begin position="115"/>
        <end position="135"/>
    </location>
</feature>
<sequence>MTWAPWGVVHNWSPFKIDALGLVTLLGAEEVNGAVGRLVRSAYLEYLPILGAFVIAGNQITCKEAGFNLYNISQGIHTTDLSAWLTRWMLSQDFEATRSFVVWKVTPPKSRRNDIIISFIISFIFNGFLIALTILSRDWYGFANALAMDISIIVRVYVVGQQRAAVDARVDEVVKNATPAPPEGTYEAARVKWLHELDARKMQKEGKRESKRRRRSLASNGDLDGGISGRDNVSTQDFASSKRPEQRTRLMDSDTMPQRPKFDPKKFEDPDYAWTGKSTKVLIIQTDSKAVTFWMPHELLAPPSLFIEGPKVLHPQTYFVVRSIGWLAFAVHIVAIGMAALVSQLYTVVLIVLPTILLVLKFSCDDSEWVQTLQRWRRSFLSGSGTKEYKQHQQADENAPAAEPIKLRECWIGSRLKAEIYEWPQSYEFAGGKDSTWTSGPLDPGKERSKKRQDLYAWLALSQDEEESMDKWDLFPHIRNDNKVWWETYKKKKNCLKRNEHFGPQLERPMAPGKKDKEDLPKSIFPKGRTDTGNFVSDASDRRRVQARKESSGVTNSSAFPAISDHEHSQIITDEGGGAIIQSPVEVTAAGIPSSLDDDAAASALPSRVRRSDDGFKED</sequence>